<dbReference type="SUPFAM" id="SSF54695">
    <property type="entry name" value="POZ domain"/>
    <property type="match status" value="1"/>
</dbReference>
<dbReference type="GeneID" id="70241573"/>
<dbReference type="Proteomes" id="UP001201262">
    <property type="component" value="Unassembled WGS sequence"/>
</dbReference>
<accession>A0AAD4KRL3</accession>
<reference evidence="1" key="1">
    <citation type="submission" date="2021-12" db="EMBL/GenBank/DDBJ databases">
        <title>Convergent genome expansion in fungi linked to evolution of root-endophyte symbiosis.</title>
        <authorList>
            <consortium name="DOE Joint Genome Institute"/>
            <person name="Ke Y.-H."/>
            <person name="Bonito G."/>
            <person name="Liao H.-L."/>
            <person name="Looney B."/>
            <person name="Rojas-Flechas A."/>
            <person name="Nash J."/>
            <person name="Hameed K."/>
            <person name="Schadt C."/>
            <person name="Martin F."/>
            <person name="Crous P.W."/>
            <person name="Miettinen O."/>
            <person name="Magnuson J.K."/>
            <person name="Labbe J."/>
            <person name="Jacobson D."/>
            <person name="Doktycz M.J."/>
            <person name="Veneault-Fourrey C."/>
            <person name="Kuo A."/>
            <person name="Mondo S."/>
            <person name="Calhoun S."/>
            <person name="Riley R."/>
            <person name="Ohm R."/>
            <person name="LaButti K."/>
            <person name="Andreopoulos B."/>
            <person name="Pangilinan J."/>
            <person name="Nolan M."/>
            <person name="Tritt A."/>
            <person name="Clum A."/>
            <person name="Lipzen A."/>
            <person name="Daum C."/>
            <person name="Barry K."/>
            <person name="Grigoriev I.V."/>
            <person name="Vilgalys R."/>
        </authorList>
    </citation>
    <scope>NUCLEOTIDE SEQUENCE</scope>
    <source>
        <strain evidence="1">PMI_201</strain>
    </source>
</reference>
<evidence type="ECO:0000313" key="1">
    <source>
        <dbReference type="EMBL" id="KAH8697699.1"/>
    </source>
</evidence>
<sequence length="243" mass="27395">FLSSETVSLSTANSTQSFKIHKALLGSKSKAILAAFEHPCEEGENGVYKFKETTEGTVTRFIEWAYRGDYPDPVYEAGFIENSEVSTKESAEKDSVISDTDLELTRDDHPLLAHVQLYIFCDIYGIKQLKDLVFSKLTSRLADIGKPERLDAQLAIIDVLRIFFASIHPDNDLADWLAHYAAYCMDKLLLQNDFIDLLQQAPVLGSRMMDYLHPASTPPWNSPRPKNRFPLSVHAFSLGFNTD</sequence>
<dbReference type="PANTHER" id="PTHR47843:SF3">
    <property type="entry name" value="BTB DOMAIN-CONTAINING PROTEIN"/>
    <property type="match status" value="1"/>
</dbReference>
<dbReference type="InterPro" id="IPR011333">
    <property type="entry name" value="SKP1/BTB/POZ_sf"/>
</dbReference>
<evidence type="ECO:0008006" key="3">
    <source>
        <dbReference type="Google" id="ProtNLM"/>
    </source>
</evidence>
<gene>
    <name evidence="1" type="ORF">BGW36DRAFT_296614</name>
</gene>
<dbReference type="EMBL" id="JAJTJA010000006">
    <property type="protein sequence ID" value="KAH8697699.1"/>
    <property type="molecule type" value="Genomic_DNA"/>
</dbReference>
<organism evidence="1 2">
    <name type="scientific">Talaromyces proteolyticus</name>
    <dbReference type="NCBI Taxonomy" id="1131652"/>
    <lineage>
        <taxon>Eukaryota</taxon>
        <taxon>Fungi</taxon>
        <taxon>Dikarya</taxon>
        <taxon>Ascomycota</taxon>
        <taxon>Pezizomycotina</taxon>
        <taxon>Eurotiomycetes</taxon>
        <taxon>Eurotiomycetidae</taxon>
        <taxon>Eurotiales</taxon>
        <taxon>Trichocomaceae</taxon>
        <taxon>Talaromyces</taxon>
        <taxon>Talaromyces sect. Bacilispori</taxon>
    </lineage>
</organism>
<protein>
    <recommendedName>
        <fullName evidence="3">BTB domain-containing protein</fullName>
    </recommendedName>
</protein>
<dbReference type="PANTHER" id="PTHR47843">
    <property type="entry name" value="BTB DOMAIN-CONTAINING PROTEIN-RELATED"/>
    <property type="match status" value="1"/>
</dbReference>
<name>A0AAD4KRL3_9EURO</name>
<proteinExistence type="predicted"/>
<dbReference type="CDD" id="cd18186">
    <property type="entry name" value="BTB_POZ_ZBTB_KLHL-like"/>
    <property type="match status" value="1"/>
</dbReference>
<dbReference type="AlphaFoldDB" id="A0AAD4KRL3"/>
<evidence type="ECO:0000313" key="2">
    <source>
        <dbReference type="Proteomes" id="UP001201262"/>
    </source>
</evidence>
<dbReference type="RefSeq" id="XP_046072400.1">
    <property type="nucleotide sequence ID" value="XM_046211286.1"/>
</dbReference>
<comment type="caution">
    <text evidence="1">The sequence shown here is derived from an EMBL/GenBank/DDBJ whole genome shotgun (WGS) entry which is preliminary data.</text>
</comment>
<dbReference type="Gene3D" id="3.30.710.10">
    <property type="entry name" value="Potassium Channel Kv1.1, Chain A"/>
    <property type="match status" value="1"/>
</dbReference>
<feature type="non-terminal residue" evidence="1">
    <location>
        <position position="1"/>
    </location>
</feature>
<keyword evidence="2" id="KW-1185">Reference proteome</keyword>